<dbReference type="PROSITE" id="PS51450">
    <property type="entry name" value="LRR"/>
    <property type="match status" value="1"/>
</dbReference>
<protein>
    <submittedName>
        <fullName evidence="2">Uncharacterized protein</fullName>
    </submittedName>
</protein>
<name>A0ABP0LWM5_9DINO</name>
<dbReference type="Gene3D" id="3.80.10.10">
    <property type="entry name" value="Ribonuclease Inhibitor"/>
    <property type="match status" value="1"/>
</dbReference>
<reference evidence="2 3" key="1">
    <citation type="submission" date="2024-02" db="EMBL/GenBank/DDBJ databases">
        <authorList>
            <person name="Chen Y."/>
            <person name="Shah S."/>
            <person name="Dougan E. K."/>
            <person name="Thang M."/>
            <person name="Chan C."/>
        </authorList>
    </citation>
    <scope>NUCLEOTIDE SEQUENCE [LARGE SCALE GENOMIC DNA]</scope>
</reference>
<evidence type="ECO:0000313" key="2">
    <source>
        <dbReference type="EMBL" id="CAK9042817.1"/>
    </source>
</evidence>
<dbReference type="InterPro" id="IPR032675">
    <property type="entry name" value="LRR_dom_sf"/>
</dbReference>
<accession>A0ABP0LWM5</accession>
<feature type="non-terminal residue" evidence="2">
    <location>
        <position position="586"/>
    </location>
</feature>
<keyword evidence="3" id="KW-1185">Reference proteome</keyword>
<dbReference type="InterPro" id="IPR001611">
    <property type="entry name" value="Leu-rich_rpt"/>
</dbReference>
<feature type="region of interest" description="Disordered" evidence="1">
    <location>
        <begin position="344"/>
        <end position="364"/>
    </location>
</feature>
<gene>
    <name evidence="2" type="ORF">SCF082_LOCUS24574</name>
</gene>
<dbReference type="EMBL" id="CAXAMM010018147">
    <property type="protein sequence ID" value="CAK9042817.1"/>
    <property type="molecule type" value="Genomic_DNA"/>
</dbReference>
<dbReference type="Proteomes" id="UP001642464">
    <property type="component" value="Unassembled WGS sequence"/>
</dbReference>
<sequence length="586" mass="64511">MRADATYVRACVRLGCPVDQQILDALGEGVLMLDLRLSSPEAVSLACGTLREKPSGIHQIVLRDGMLCFGGDPAYRKYVLTVERRKGAAMRGRWQSSLRLLMTALAVYMQVRGSKVQILDLAGLPLGKELSSLLAPLVATLRDVAPRAPARQLRWLNLSGCGVGDRGLALLLPCLAVASNALPQLEALLLAQNRLSDLHLLHHLLLRRTELSCSGRAAPLRLLDLSKNPGLTEWSKSSRAGKGAGLVLALARLLAEGLPLQVLRLKEMQLTDEDLLPLLKLFQTEANSLSSGQRLYLEDLDLSGNRTISPSVSATLSDALQLLLVLRAQPELRWRLQMPERAEKEEVPRRPRALSEGEEEMTEPWQLAGREALSEMGVEDSVHELQREELQLDFLQSRGVQRSGDEVAADEIVLGSSELWIRQMLLEELQILEPLKQEDGKEEKEGKEAHVAVTATADSFPSDHRATGSSKCLENSFKRSILEDVLMRPPPVAELEGVEGVGLELGRGSMAKVPWKGEFFNSRMDELCQSFWADSSAGDAPVTHGRDWPVSALTKGRRVSPSPSPALDDMHREALACLQQMMFARK</sequence>
<evidence type="ECO:0000256" key="1">
    <source>
        <dbReference type="SAM" id="MobiDB-lite"/>
    </source>
</evidence>
<organism evidence="2 3">
    <name type="scientific">Durusdinium trenchii</name>
    <dbReference type="NCBI Taxonomy" id="1381693"/>
    <lineage>
        <taxon>Eukaryota</taxon>
        <taxon>Sar</taxon>
        <taxon>Alveolata</taxon>
        <taxon>Dinophyceae</taxon>
        <taxon>Suessiales</taxon>
        <taxon>Symbiodiniaceae</taxon>
        <taxon>Durusdinium</taxon>
    </lineage>
</organism>
<feature type="compositionally biased region" description="Basic and acidic residues" evidence="1">
    <location>
        <begin position="344"/>
        <end position="355"/>
    </location>
</feature>
<comment type="caution">
    <text evidence="2">The sequence shown here is derived from an EMBL/GenBank/DDBJ whole genome shotgun (WGS) entry which is preliminary data.</text>
</comment>
<evidence type="ECO:0000313" key="3">
    <source>
        <dbReference type="Proteomes" id="UP001642464"/>
    </source>
</evidence>
<proteinExistence type="predicted"/>
<dbReference type="SUPFAM" id="SSF52047">
    <property type="entry name" value="RNI-like"/>
    <property type="match status" value="1"/>
</dbReference>